<accession>A0AAW5BZ56</accession>
<dbReference type="CDD" id="cd00377">
    <property type="entry name" value="ICL_PEPM"/>
    <property type="match status" value="1"/>
</dbReference>
<dbReference type="InterPro" id="IPR015813">
    <property type="entry name" value="Pyrv/PenolPyrv_kinase-like_dom"/>
</dbReference>
<dbReference type="GeneID" id="97208344"/>
<dbReference type="AlphaFoldDB" id="A0AAW5BZ56"/>
<comment type="caution">
    <text evidence="1">The sequence shown here is derived from an EMBL/GenBank/DDBJ whole genome shotgun (WGS) entry which is preliminary data.</text>
</comment>
<dbReference type="PANTHER" id="PTHR42905">
    <property type="entry name" value="PHOSPHOENOLPYRUVATE CARBOXYLASE"/>
    <property type="match status" value="1"/>
</dbReference>
<gene>
    <name evidence="1" type="ORF">L0N08_27850</name>
</gene>
<protein>
    <submittedName>
        <fullName evidence="1">Isocitrate lyase/PEP mutase family protein</fullName>
    </submittedName>
</protein>
<dbReference type="SUPFAM" id="SSF51621">
    <property type="entry name" value="Phosphoenolpyruvate/pyruvate domain"/>
    <property type="match status" value="1"/>
</dbReference>
<dbReference type="PANTHER" id="PTHR42905:SF2">
    <property type="entry name" value="PHOSPHOENOLPYRUVATE CARBOXYLASE FAMILY PROTEIN"/>
    <property type="match status" value="1"/>
</dbReference>
<proteinExistence type="predicted"/>
<dbReference type="Proteomes" id="UP001299608">
    <property type="component" value="Unassembled WGS sequence"/>
</dbReference>
<organism evidence="1 2">
    <name type="scientific">Enterocloster aldenensis</name>
    <dbReference type="NCBI Taxonomy" id="358742"/>
    <lineage>
        <taxon>Bacteria</taxon>
        <taxon>Bacillati</taxon>
        <taxon>Bacillota</taxon>
        <taxon>Clostridia</taxon>
        <taxon>Lachnospirales</taxon>
        <taxon>Lachnospiraceae</taxon>
        <taxon>Enterocloster</taxon>
    </lineage>
</organism>
<evidence type="ECO:0000313" key="2">
    <source>
        <dbReference type="Proteomes" id="UP001299608"/>
    </source>
</evidence>
<evidence type="ECO:0000313" key="1">
    <source>
        <dbReference type="EMBL" id="MCG4749227.1"/>
    </source>
</evidence>
<dbReference type="InterPro" id="IPR039556">
    <property type="entry name" value="ICL/PEPM"/>
</dbReference>
<reference evidence="1" key="1">
    <citation type="submission" date="2022-01" db="EMBL/GenBank/DDBJ databases">
        <title>Collection of gut derived symbiotic bacterial strains cultured from healthy donors.</title>
        <authorList>
            <person name="Lin H."/>
            <person name="Kohout C."/>
            <person name="Waligurski E."/>
            <person name="Pamer E.G."/>
        </authorList>
    </citation>
    <scope>NUCLEOTIDE SEQUENCE</scope>
    <source>
        <strain evidence="1">DFI.6.55</strain>
    </source>
</reference>
<keyword evidence="1" id="KW-0456">Lyase</keyword>
<dbReference type="InterPro" id="IPR040442">
    <property type="entry name" value="Pyrv_kinase-like_dom_sf"/>
</dbReference>
<name>A0AAW5BZ56_9FIRM</name>
<dbReference type="RefSeq" id="WP_202048816.1">
    <property type="nucleotide sequence ID" value="NZ_BAABZL010000001.1"/>
</dbReference>
<sequence>MFKEKGSFMKMLNDGEQVFAPSVWDCFSAKAAELCGYRAMLLSGAAVSKGLTGMPDLGLMTADELIYVTERIADFSPLPLIVDFDEGYGDSPLNVYRNIKRLVRAGAQGFTLDDGQGVRGYERLAYYRGTGKKPYDVMSMDVYLAKIKAALAAVEGTDCVVIARTESRAVNGFDDAMERVARAHELGAQMTLINRVNDFEECKKVAAAVPGWKMYPDIDVMPDGVPMVTMEEVKELGFNFVTIHCLEKGAMWGMVLYGKNNFQNKNGVFSGHHQMDGLTEEEKKEAFNVYGTQWLQLEKTFQEIK</sequence>
<dbReference type="GO" id="GO:0016829">
    <property type="term" value="F:lyase activity"/>
    <property type="evidence" value="ECO:0007669"/>
    <property type="project" value="UniProtKB-KW"/>
</dbReference>
<dbReference type="EMBL" id="JAKNGE010000056">
    <property type="protein sequence ID" value="MCG4749227.1"/>
    <property type="molecule type" value="Genomic_DNA"/>
</dbReference>
<dbReference type="Gene3D" id="3.20.20.60">
    <property type="entry name" value="Phosphoenolpyruvate-binding domains"/>
    <property type="match status" value="1"/>
</dbReference>
<dbReference type="Pfam" id="PF13714">
    <property type="entry name" value="PEP_mutase"/>
    <property type="match status" value="1"/>
</dbReference>